<sequence>MFITKVWPFRRLLPDNLTEDVLRCHLVSGAAPLYNVFPARSCSKIDSVIINKEILQLFTKWINKNSKEILYEFNLLFRSSRDGFSSYTFHQKCDNKGATIVVGKISNSNQLVGGYNPLDWNGNGQYKNTTDSFLFSISDLKNATLGRVTYGHQAVYCNNNYGPTFGAHDLYAPNNNSNWQYNVVYYSSINLSGSVTISNYEVFQVVKKISLSLTFKSVISAFY</sequence>
<protein>
    <submittedName>
        <fullName evidence="1">698_t:CDS:1</fullName>
    </submittedName>
</protein>
<accession>A0ACA9MEU3</accession>
<dbReference type="EMBL" id="CAJVPU010008326">
    <property type="protein sequence ID" value="CAG8582564.1"/>
    <property type="molecule type" value="Genomic_DNA"/>
</dbReference>
<evidence type="ECO:0000313" key="2">
    <source>
        <dbReference type="Proteomes" id="UP000789702"/>
    </source>
</evidence>
<organism evidence="1 2">
    <name type="scientific">Dentiscutata heterogama</name>
    <dbReference type="NCBI Taxonomy" id="1316150"/>
    <lineage>
        <taxon>Eukaryota</taxon>
        <taxon>Fungi</taxon>
        <taxon>Fungi incertae sedis</taxon>
        <taxon>Mucoromycota</taxon>
        <taxon>Glomeromycotina</taxon>
        <taxon>Glomeromycetes</taxon>
        <taxon>Diversisporales</taxon>
        <taxon>Gigasporaceae</taxon>
        <taxon>Dentiscutata</taxon>
    </lineage>
</organism>
<gene>
    <name evidence="1" type="ORF">DHETER_LOCUS6533</name>
</gene>
<evidence type="ECO:0000313" key="1">
    <source>
        <dbReference type="EMBL" id="CAG8582564.1"/>
    </source>
</evidence>
<name>A0ACA9MEU3_9GLOM</name>
<keyword evidence="2" id="KW-1185">Reference proteome</keyword>
<comment type="caution">
    <text evidence="1">The sequence shown here is derived from an EMBL/GenBank/DDBJ whole genome shotgun (WGS) entry which is preliminary data.</text>
</comment>
<dbReference type="Proteomes" id="UP000789702">
    <property type="component" value="Unassembled WGS sequence"/>
</dbReference>
<proteinExistence type="predicted"/>
<reference evidence="1" key="1">
    <citation type="submission" date="2021-06" db="EMBL/GenBank/DDBJ databases">
        <authorList>
            <person name="Kallberg Y."/>
            <person name="Tangrot J."/>
            <person name="Rosling A."/>
        </authorList>
    </citation>
    <scope>NUCLEOTIDE SEQUENCE</scope>
    <source>
        <strain evidence="1">IL203A</strain>
    </source>
</reference>